<proteinExistence type="predicted"/>
<organism evidence="1">
    <name type="scientific">marine sediment metagenome</name>
    <dbReference type="NCBI Taxonomy" id="412755"/>
    <lineage>
        <taxon>unclassified sequences</taxon>
        <taxon>metagenomes</taxon>
        <taxon>ecological metagenomes</taxon>
    </lineage>
</organism>
<dbReference type="AlphaFoldDB" id="A0A0F9JYV9"/>
<protein>
    <submittedName>
        <fullName evidence="1">Uncharacterized protein</fullName>
    </submittedName>
</protein>
<sequence length="64" mass="7836">MTIGKRCDLCLKYIHCRIYDLVCEYLEFLQNFIDVNSSNEVARYCKEYQNKNIKDIKRLDNKYF</sequence>
<gene>
    <name evidence="1" type="ORF">LCGC14_1468710</name>
</gene>
<accession>A0A0F9JYV9</accession>
<comment type="caution">
    <text evidence="1">The sequence shown here is derived from an EMBL/GenBank/DDBJ whole genome shotgun (WGS) entry which is preliminary data.</text>
</comment>
<evidence type="ECO:0000313" key="1">
    <source>
        <dbReference type="EMBL" id="KKM67671.1"/>
    </source>
</evidence>
<dbReference type="EMBL" id="LAZR01010307">
    <property type="protein sequence ID" value="KKM67671.1"/>
    <property type="molecule type" value="Genomic_DNA"/>
</dbReference>
<reference evidence="1" key="1">
    <citation type="journal article" date="2015" name="Nature">
        <title>Complex archaea that bridge the gap between prokaryotes and eukaryotes.</title>
        <authorList>
            <person name="Spang A."/>
            <person name="Saw J.H."/>
            <person name="Jorgensen S.L."/>
            <person name="Zaremba-Niedzwiedzka K."/>
            <person name="Martijn J."/>
            <person name="Lind A.E."/>
            <person name="van Eijk R."/>
            <person name="Schleper C."/>
            <person name="Guy L."/>
            <person name="Ettema T.J."/>
        </authorList>
    </citation>
    <scope>NUCLEOTIDE SEQUENCE</scope>
</reference>
<name>A0A0F9JYV9_9ZZZZ</name>